<evidence type="ECO:0000313" key="1">
    <source>
        <dbReference type="EMBL" id="KAF3563799.1"/>
    </source>
</evidence>
<keyword evidence="2" id="KW-1185">Reference proteome</keyword>
<dbReference type="EMBL" id="QGKV02000759">
    <property type="protein sequence ID" value="KAF3563799.1"/>
    <property type="molecule type" value="Genomic_DNA"/>
</dbReference>
<gene>
    <name evidence="1" type="ORF">DY000_02015373</name>
</gene>
<organism evidence="1 2">
    <name type="scientific">Brassica cretica</name>
    <name type="common">Mustard</name>
    <dbReference type="NCBI Taxonomy" id="69181"/>
    <lineage>
        <taxon>Eukaryota</taxon>
        <taxon>Viridiplantae</taxon>
        <taxon>Streptophyta</taxon>
        <taxon>Embryophyta</taxon>
        <taxon>Tracheophyta</taxon>
        <taxon>Spermatophyta</taxon>
        <taxon>Magnoliopsida</taxon>
        <taxon>eudicotyledons</taxon>
        <taxon>Gunneridae</taxon>
        <taxon>Pentapetalae</taxon>
        <taxon>rosids</taxon>
        <taxon>malvids</taxon>
        <taxon>Brassicales</taxon>
        <taxon>Brassicaceae</taxon>
        <taxon>Brassiceae</taxon>
        <taxon>Brassica</taxon>
    </lineage>
</organism>
<evidence type="ECO:0000313" key="2">
    <source>
        <dbReference type="Proteomes" id="UP000266723"/>
    </source>
</evidence>
<accession>A0ABQ7CWL0</accession>
<dbReference type="Proteomes" id="UP000266723">
    <property type="component" value="Unassembled WGS sequence"/>
</dbReference>
<proteinExistence type="predicted"/>
<comment type="caution">
    <text evidence="1">The sequence shown here is derived from an EMBL/GenBank/DDBJ whole genome shotgun (WGS) entry which is preliminary data.</text>
</comment>
<name>A0ABQ7CWL0_BRACR</name>
<sequence>MINECGSETSRLARELLELQGRWSKTEAMLMAVKGSHSVKVSKFEIVIGELERDLGKTAGLRTALRGRRGPTVRLQGRFGSRGWRF</sequence>
<reference evidence="1 2" key="1">
    <citation type="journal article" date="2020" name="BMC Genomics">
        <title>Intraspecific diversification of the crop wild relative Brassica cretica Lam. using demographic model selection.</title>
        <authorList>
            <person name="Kioukis A."/>
            <person name="Michalopoulou V.A."/>
            <person name="Briers L."/>
            <person name="Pirintsos S."/>
            <person name="Studholme D.J."/>
            <person name="Pavlidis P."/>
            <person name="Sarris P.F."/>
        </authorList>
    </citation>
    <scope>NUCLEOTIDE SEQUENCE [LARGE SCALE GENOMIC DNA]</scope>
    <source>
        <strain evidence="2">cv. PFS-1207/04</strain>
    </source>
</reference>
<protein>
    <submittedName>
        <fullName evidence="1">Uncharacterized protein</fullName>
    </submittedName>
</protein>